<feature type="transmembrane region" description="Helical" evidence="2">
    <location>
        <begin position="228"/>
        <end position="245"/>
    </location>
</feature>
<keyword evidence="5" id="KW-1185">Reference proteome</keyword>
<dbReference type="RefSeq" id="WP_209892612.1">
    <property type="nucleotide sequence ID" value="NZ_BAAAJV010000046.1"/>
</dbReference>
<accession>A0ABS4YNA6</accession>
<evidence type="ECO:0000259" key="3">
    <source>
        <dbReference type="Pfam" id="PF02517"/>
    </source>
</evidence>
<evidence type="ECO:0000256" key="1">
    <source>
        <dbReference type="SAM" id="MobiDB-lite"/>
    </source>
</evidence>
<dbReference type="Pfam" id="PF02517">
    <property type="entry name" value="Rce1-like"/>
    <property type="match status" value="1"/>
</dbReference>
<reference evidence="4 5" key="1">
    <citation type="submission" date="2021-03" db="EMBL/GenBank/DDBJ databases">
        <title>Sequencing the genomes of 1000 actinobacteria strains.</title>
        <authorList>
            <person name="Klenk H.-P."/>
        </authorList>
    </citation>
    <scope>NUCLEOTIDE SEQUENCE [LARGE SCALE GENOMIC DNA]</scope>
    <source>
        <strain evidence="4 5">DSM 14564</strain>
    </source>
</reference>
<keyword evidence="2" id="KW-1133">Transmembrane helix</keyword>
<evidence type="ECO:0000256" key="2">
    <source>
        <dbReference type="SAM" id="Phobius"/>
    </source>
</evidence>
<name>A0ABS4YNA6_9MICO</name>
<feature type="transmembrane region" description="Helical" evidence="2">
    <location>
        <begin position="307"/>
        <end position="327"/>
    </location>
</feature>
<keyword evidence="4" id="KW-0645">Protease</keyword>
<dbReference type="EMBL" id="JAGIOC010000001">
    <property type="protein sequence ID" value="MBP2409887.1"/>
    <property type="molecule type" value="Genomic_DNA"/>
</dbReference>
<dbReference type="InterPro" id="IPR003675">
    <property type="entry name" value="Rce1/LyrA-like_dom"/>
</dbReference>
<evidence type="ECO:0000313" key="5">
    <source>
        <dbReference type="Proteomes" id="UP000698222"/>
    </source>
</evidence>
<dbReference type="GO" id="GO:0006508">
    <property type="term" value="P:proteolysis"/>
    <property type="evidence" value="ECO:0007669"/>
    <property type="project" value="UniProtKB-KW"/>
</dbReference>
<feature type="transmembrane region" description="Helical" evidence="2">
    <location>
        <begin position="73"/>
        <end position="100"/>
    </location>
</feature>
<feature type="transmembrane region" description="Helical" evidence="2">
    <location>
        <begin position="251"/>
        <end position="269"/>
    </location>
</feature>
<feature type="transmembrane region" description="Helical" evidence="2">
    <location>
        <begin position="162"/>
        <end position="181"/>
    </location>
</feature>
<dbReference type="Proteomes" id="UP000698222">
    <property type="component" value="Unassembled WGS sequence"/>
</dbReference>
<dbReference type="GO" id="GO:0008233">
    <property type="term" value="F:peptidase activity"/>
    <property type="evidence" value="ECO:0007669"/>
    <property type="project" value="UniProtKB-KW"/>
</dbReference>
<proteinExistence type="predicted"/>
<sequence>MTAGTTSVTPPPDPATRHVDAADPQAISGSLPGHDLEGDGASAAPRRPGAPLPVAFHRLPRAIPHRGYWWRPLVAVAVAAVTYLAMFLLLIVVSLVTPAVWPGLDISAEMTDPLNPLDQFISLGMLALGLPAVLLGTLAGYGRAGIAHSVIGRFRWGLLGRVAIVVVPVYLLINVGVNLLLARNDLVVPALDATVLAAWAIALLLAPLQSAAEEYVFRALPLQALGTWLRWPVVGILLPVPLFVLGHGYDWLGQVDIALFALTMGLLAWKTGGIEIPVLLHAVNNTTLFALAPLIPGFTEQGEVTVAGFLLATVPMLLLSAGIWGWFSRREGLGAWEPRRGAPPPR</sequence>
<feature type="region of interest" description="Disordered" evidence="1">
    <location>
        <begin position="1"/>
        <end position="47"/>
    </location>
</feature>
<keyword evidence="2" id="KW-0472">Membrane</keyword>
<evidence type="ECO:0000313" key="4">
    <source>
        <dbReference type="EMBL" id="MBP2409887.1"/>
    </source>
</evidence>
<comment type="caution">
    <text evidence="4">The sequence shown here is derived from an EMBL/GenBank/DDBJ whole genome shotgun (WGS) entry which is preliminary data.</text>
</comment>
<protein>
    <submittedName>
        <fullName evidence="4">Membrane protease YdiL (CAAX protease family)</fullName>
    </submittedName>
</protein>
<feature type="transmembrane region" description="Helical" evidence="2">
    <location>
        <begin position="120"/>
        <end position="141"/>
    </location>
</feature>
<gene>
    <name evidence="4" type="ORF">JOF44_002790</name>
</gene>
<feature type="transmembrane region" description="Helical" evidence="2">
    <location>
        <begin position="276"/>
        <end position="295"/>
    </location>
</feature>
<feature type="transmembrane region" description="Helical" evidence="2">
    <location>
        <begin position="187"/>
        <end position="208"/>
    </location>
</feature>
<organism evidence="4 5">
    <name type="scientific">Brachybacterium fresconis</name>
    <dbReference type="NCBI Taxonomy" id="173363"/>
    <lineage>
        <taxon>Bacteria</taxon>
        <taxon>Bacillati</taxon>
        <taxon>Actinomycetota</taxon>
        <taxon>Actinomycetes</taxon>
        <taxon>Micrococcales</taxon>
        <taxon>Dermabacteraceae</taxon>
        <taxon>Brachybacterium</taxon>
    </lineage>
</organism>
<keyword evidence="2" id="KW-0812">Transmembrane</keyword>
<feature type="domain" description="CAAX prenyl protease 2/Lysostaphin resistance protein A-like" evidence="3">
    <location>
        <begin position="198"/>
        <end position="286"/>
    </location>
</feature>
<keyword evidence="4" id="KW-0378">Hydrolase</keyword>